<evidence type="ECO:0000313" key="2">
    <source>
        <dbReference type="EMBL" id="GES78476.1"/>
    </source>
</evidence>
<protein>
    <submittedName>
        <fullName evidence="2">Uncharacterized protein</fullName>
    </submittedName>
</protein>
<evidence type="ECO:0000313" key="3">
    <source>
        <dbReference type="Proteomes" id="UP000615446"/>
    </source>
</evidence>
<keyword evidence="1" id="KW-0472">Membrane</keyword>
<organism evidence="2 3">
    <name type="scientific">Rhizophagus clarus</name>
    <dbReference type="NCBI Taxonomy" id="94130"/>
    <lineage>
        <taxon>Eukaryota</taxon>
        <taxon>Fungi</taxon>
        <taxon>Fungi incertae sedis</taxon>
        <taxon>Mucoromycota</taxon>
        <taxon>Glomeromycotina</taxon>
        <taxon>Glomeromycetes</taxon>
        <taxon>Glomerales</taxon>
        <taxon>Glomeraceae</taxon>
        <taxon>Rhizophagus</taxon>
    </lineage>
</organism>
<keyword evidence="1" id="KW-1133">Transmembrane helix</keyword>
<proteinExistence type="predicted"/>
<sequence length="83" mass="9988">MISFQSFRFKFKKESNKTQVSSANTILRSNSSFYRFVKFYLIQMTNEPSLLRAVLGFSPYSIYYLFLIMYYTMMPCREKKSIE</sequence>
<reference evidence="2" key="1">
    <citation type="submission" date="2019-10" db="EMBL/GenBank/DDBJ databases">
        <title>Conservation and host-specific expression of non-tandemly repeated heterogenous ribosome RNA gene in arbuscular mycorrhizal fungi.</title>
        <authorList>
            <person name="Maeda T."/>
            <person name="Kobayashi Y."/>
            <person name="Nakagawa T."/>
            <person name="Ezawa T."/>
            <person name="Yamaguchi K."/>
            <person name="Bino T."/>
            <person name="Nishimoto Y."/>
            <person name="Shigenobu S."/>
            <person name="Kawaguchi M."/>
        </authorList>
    </citation>
    <scope>NUCLEOTIDE SEQUENCE</scope>
    <source>
        <strain evidence="2">HR1</strain>
    </source>
</reference>
<comment type="caution">
    <text evidence="2">The sequence shown here is derived from an EMBL/GenBank/DDBJ whole genome shotgun (WGS) entry which is preliminary data.</text>
</comment>
<dbReference type="AlphaFoldDB" id="A0A8H3L1P0"/>
<evidence type="ECO:0000256" key="1">
    <source>
        <dbReference type="SAM" id="Phobius"/>
    </source>
</evidence>
<feature type="transmembrane region" description="Helical" evidence="1">
    <location>
        <begin position="50"/>
        <end position="71"/>
    </location>
</feature>
<gene>
    <name evidence="2" type="ORF">RCL2_000578200</name>
</gene>
<keyword evidence="1" id="KW-0812">Transmembrane</keyword>
<name>A0A8H3L1P0_9GLOM</name>
<dbReference type="EMBL" id="BLAL01000037">
    <property type="protein sequence ID" value="GES78476.1"/>
    <property type="molecule type" value="Genomic_DNA"/>
</dbReference>
<accession>A0A8H3L1P0</accession>
<dbReference type="Proteomes" id="UP000615446">
    <property type="component" value="Unassembled WGS sequence"/>
</dbReference>